<evidence type="ECO:0000313" key="6">
    <source>
        <dbReference type="EMBL" id="PYD58551.1"/>
    </source>
</evidence>
<dbReference type="PANTHER" id="PTHR30522:SF0">
    <property type="entry name" value="NUCLEOSIDE TRIPHOSPHATE PYROPHOSPHOHYDROLASE"/>
    <property type="match status" value="1"/>
</dbReference>
<dbReference type="FunFam" id="1.10.287.1080:FF:000001">
    <property type="entry name" value="Nucleoside triphosphate pyrophosphohydrolase"/>
    <property type="match status" value="1"/>
</dbReference>
<evidence type="ECO:0000259" key="5">
    <source>
        <dbReference type="Pfam" id="PF03819"/>
    </source>
</evidence>
<dbReference type="NCBIfam" id="NF007113">
    <property type="entry name" value="PRK09562.1"/>
    <property type="match status" value="1"/>
</dbReference>
<keyword evidence="6" id="KW-0378">Hydrolase</keyword>
<dbReference type="EMBL" id="NKUC01000002">
    <property type="protein sequence ID" value="PYD58551.1"/>
    <property type="molecule type" value="Genomic_DNA"/>
</dbReference>
<dbReference type="Proteomes" id="UP000248257">
    <property type="component" value="Unassembled WGS sequence"/>
</dbReference>
<comment type="similarity">
    <text evidence="2">Belongs to the nucleoside triphosphate pyrophosphohydrolase family.</text>
</comment>
<proteinExistence type="inferred from homology"/>
<accession>A0A318PN08</accession>
<gene>
    <name evidence="6" type="ORF">CFR75_02290</name>
</gene>
<evidence type="ECO:0000256" key="2">
    <source>
        <dbReference type="ARBA" id="ARBA00061115"/>
    </source>
</evidence>
<protein>
    <recommendedName>
        <fullName evidence="4">Nucleoside triphosphate pyrophosphohydrolase</fullName>
        <ecNumber evidence="3">3.6.1.8</ecNumber>
    </recommendedName>
</protein>
<dbReference type="RefSeq" id="WP_061271630.1">
    <property type="nucleotide sequence ID" value="NZ_CBCRXN010000013.1"/>
</dbReference>
<sequence length="264" mass="29475">MQDAAAPLERLLGIMARLRDPKTGCPWDRVQDFASIAPYSIEEAYEVADTIAREDWDGLPDELGDLLLQVVYHAQMADEKGLFDFATVATLIGDKMVRRHPHVFGEAEAQAGQWENGKALERLARNRRGTLDDVPVGLPALIRARKLSARAARVGFDWDTVGEVAAKVDEELDELKVELESGDRDKIFDELGDVLFTLATLARKLDMDPEACLRQASAKFTRRFTAVEHDLADRGLALADVDVKTMEEGWQAVKRRERAATKET</sequence>
<dbReference type="STRING" id="1220579.GCA_001571345_00326"/>
<dbReference type="SUPFAM" id="SSF101386">
    <property type="entry name" value="all-alpha NTP pyrophosphatases"/>
    <property type="match status" value="2"/>
</dbReference>
<dbReference type="GO" id="GO:0046061">
    <property type="term" value="P:dATP catabolic process"/>
    <property type="evidence" value="ECO:0007669"/>
    <property type="project" value="TreeGrafter"/>
</dbReference>
<dbReference type="FunFam" id="1.10.287.1080:FF:000003">
    <property type="entry name" value="Nucleoside triphosphate pyrophosphohydrolase"/>
    <property type="match status" value="1"/>
</dbReference>
<dbReference type="GO" id="GO:0046047">
    <property type="term" value="P:TTP catabolic process"/>
    <property type="evidence" value="ECO:0007669"/>
    <property type="project" value="TreeGrafter"/>
</dbReference>
<dbReference type="GO" id="GO:0047693">
    <property type="term" value="F:ATP diphosphatase activity"/>
    <property type="evidence" value="ECO:0007669"/>
    <property type="project" value="UniProtKB-EC"/>
</dbReference>
<name>A0A318PN08_KOMXY</name>
<dbReference type="GO" id="GO:0006950">
    <property type="term" value="P:response to stress"/>
    <property type="evidence" value="ECO:0007669"/>
    <property type="project" value="UniProtKB-ARBA"/>
</dbReference>
<comment type="caution">
    <text evidence="6">The sequence shown here is derived from an EMBL/GenBank/DDBJ whole genome shotgun (WGS) entry which is preliminary data.</text>
</comment>
<evidence type="ECO:0000256" key="1">
    <source>
        <dbReference type="ARBA" id="ARBA00052141"/>
    </source>
</evidence>
<dbReference type="InterPro" id="IPR048011">
    <property type="entry name" value="NTP-PPase_MazG-like_C"/>
</dbReference>
<feature type="domain" description="NTP pyrophosphohydrolase MazG-like" evidence="5">
    <location>
        <begin position="166"/>
        <end position="223"/>
    </location>
</feature>
<evidence type="ECO:0000256" key="3">
    <source>
        <dbReference type="ARBA" id="ARBA00066372"/>
    </source>
</evidence>
<dbReference type="GO" id="GO:0006203">
    <property type="term" value="P:dGTP catabolic process"/>
    <property type="evidence" value="ECO:0007669"/>
    <property type="project" value="TreeGrafter"/>
</dbReference>
<dbReference type="NCBIfam" id="TIGR00444">
    <property type="entry name" value="mazG"/>
    <property type="match status" value="1"/>
</dbReference>
<dbReference type="GO" id="GO:0046052">
    <property type="term" value="P:UTP catabolic process"/>
    <property type="evidence" value="ECO:0007669"/>
    <property type="project" value="TreeGrafter"/>
</dbReference>
<comment type="catalytic activity">
    <reaction evidence="1">
        <text>ATP + H2O = AMP + diphosphate + H(+)</text>
        <dbReference type="Rhea" id="RHEA:14245"/>
        <dbReference type="ChEBI" id="CHEBI:15377"/>
        <dbReference type="ChEBI" id="CHEBI:15378"/>
        <dbReference type="ChEBI" id="CHEBI:30616"/>
        <dbReference type="ChEBI" id="CHEBI:33019"/>
        <dbReference type="ChEBI" id="CHEBI:456215"/>
        <dbReference type="EC" id="3.6.1.8"/>
    </reaction>
</comment>
<dbReference type="GO" id="GO:0046076">
    <property type="term" value="P:dTTP catabolic process"/>
    <property type="evidence" value="ECO:0007669"/>
    <property type="project" value="TreeGrafter"/>
</dbReference>
<reference evidence="6 7" key="1">
    <citation type="submission" date="2017-07" db="EMBL/GenBank/DDBJ databases">
        <title>A draft genome sequence of Komagataeibacter xylinus LMG 1515.</title>
        <authorList>
            <person name="Skraban J."/>
            <person name="Cleenwerck I."/>
            <person name="Vandamme P."/>
            <person name="Trcek J."/>
        </authorList>
    </citation>
    <scope>NUCLEOTIDE SEQUENCE [LARGE SCALE GENOMIC DNA]</scope>
    <source>
        <strain evidence="6 7">LMG 1515</strain>
    </source>
</reference>
<dbReference type="InterPro" id="IPR048015">
    <property type="entry name" value="NTP-PPase_MazG-like_N"/>
</dbReference>
<dbReference type="EC" id="3.6.1.8" evidence="3"/>
<dbReference type="InterPro" id="IPR004518">
    <property type="entry name" value="MazG-like_dom"/>
</dbReference>
<dbReference type="OrthoDB" id="9808939at2"/>
<dbReference type="PANTHER" id="PTHR30522">
    <property type="entry name" value="NUCLEOSIDE TRIPHOSPHATE PYROPHOSPHOHYDROLASE"/>
    <property type="match status" value="1"/>
</dbReference>
<dbReference type="CDD" id="cd11528">
    <property type="entry name" value="NTP-PPase_MazG_Nterm"/>
    <property type="match status" value="1"/>
</dbReference>
<dbReference type="AlphaFoldDB" id="A0A318PN08"/>
<organism evidence="6 7">
    <name type="scientific">Komagataeibacter xylinus</name>
    <name type="common">Gluconacetobacter xylinus</name>
    <dbReference type="NCBI Taxonomy" id="28448"/>
    <lineage>
        <taxon>Bacteria</taxon>
        <taxon>Pseudomonadati</taxon>
        <taxon>Pseudomonadota</taxon>
        <taxon>Alphaproteobacteria</taxon>
        <taxon>Acetobacterales</taxon>
        <taxon>Acetobacteraceae</taxon>
        <taxon>Komagataeibacter</taxon>
    </lineage>
</organism>
<evidence type="ECO:0000313" key="7">
    <source>
        <dbReference type="Proteomes" id="UP000248257"/>
    </source>
</evidence>
<evidence type="ECO:0000256" key="4">
    <source>
        <dbReference type="ARBA" id="ARBA00074799"/>
    </source>
</evidence>
<dbReference type="InterPro" id="IPR011551">
    <property type="entry name" value="NTP_PyrPHydrolase_MazG"/>
</dbReference>
<dbReference type="CDD" id="cd11529">
    <property type="entry name" value="NTP-PPase_MazG_Cterm"/>
    <property type="match status" value="1"/>
</dbReference>
<dbReference type="Pfam" id="PF03819">
    <property type="entry name" value="MazG"/>
    <property type="match status" value="2"/>
</dbReference>
<dbReference type="Gene3D" id="1.10.287.1080">
    <property type="entry name" value="MazG-like"/>
    <property type="match status" value="2"/>
</dbReference>
<dbReference type="GO" id="GO:0046081">
    <property type="term" value="P:dUTP catabolic process"/>
    <property type="evidence" value="ECO:0007669"/>
    <property type="project" value="TreeGrafter"/>
</dbReference>
<feature type="domain" description="NTP pyrophosphohydrolase MazG-like" evidence="5">
    <location>
        <begin position="31"/>
        <end position="104"/>
    </location>
</feature>
<keyword evidence="7" id="KW-1185">Reference proteome</keyword>